<keyword evidence="1" id="KW-0472">Membrane</keyword>
<keyword evidence="2" id="KW-0732">Signal</keyword>
<feature type="transmembrane region" description="Helical" evidence="1">
    <location>
        <begin position="231"/>
        <end position="249"/>
    </location>
</feature>
<dbReference type="RefSeq" id="WP_230077212.1">
    <property type="nucleotide sequence ID" value="NZ_OY569118.1"/>
</dbReference>
<dbReference type="EMBL" id="OY569118">
    <property type="protein sequence ID" value="CAJ1001859.1"/>
    <property type="molecule type" value="Genomic_DNA"/>
</dbReference>
<evidence type="ECO:0000313" key="3">
    <source>
        <dbReference type="EMBL" id="CAJ1001859.1"/>
    </source>
</evidence>
<name>A0AA48RDF3_9BACL</name>
<sequence>MSYARKFMSSLFALLLAVFTLVPHAAFAYSYGNPNEEAVAENYKQVVAKLNQTPADYAGASKTFESIKQELDMHMGPEPSQAITQALQAQDKQAAISAYQKTLVLNVARRLESAEKEFANYQQSKLLLAKALATYDALSPVIKGKDAALDQKVRESFDLTLQALGNPGLFGVGVKEPDQQAFITHKDEILQSLQTCFNMPELKVGHFTPGQGPGNELGNDTSTITDNLKNWLPLVLIVLVILFIVVRTMQKRRT</sequence>
<evidence type="ECO:0000256" key="2">
    <source>
        <dbReference type="SAM" id="SignalP"/>
    </source>
</evidence>
<keyword evidence="4" id="KW-1185">Reference proteome</keyword>
<accession>A0AA48RDF3</accession>
<protein>
    <submittedName>
        <fullName evidence="3">DUF4142 domain-containing protein</fullName>
    </submittedName>
</protein>
<evidence type="ECO:0000313" key="4">
    <source>
        <dbReference type="Proteomes" id="UP001189619"/>
    </source>
</evidence>
<gene>
    <name evidence="3" type="ORF">BSPP4475_05970</name>
</gene>
<dbReference type="AlphaFoldDB" id="A0AA48RDF3"/>
<dbReference type="KEGG" id="bayd:BSPP4475_05970"/>
<reference evidence="3" key="1">
    <citation type="submission" date="2023-07" db="EMBL/GenBank/DDBJ databases">
        <authorList>
            <person name="Ivanov I."/>
            <person name="Teneva D."/>
            <person name="Stoikov I."/>
        </authorList>
    </citation>
    <scope>NUCLEOTIDE SEQUENCE</scope>
    <source>
        <strain evidence="3">4475</strain>
    </source>
</reference>
<keyword evidence="1" id="KW-1133">Transmembrane helix</keyword>
<evidence type="ECO:0000256" key="1">
    <source>
        <dbReference type="SAM" id="Phobius"/>
    </source>
</evidence>
<keyword evidence="1" id="KW-0812">Transmembrane</keyword>
<feature type="signal peptide" evidence="2">
    <location>
        <begin position="1"/>
        <end position="28"/>
    </location>
</feature>
<proteinExistence type="predicted"/>
<feature type="chain" id="PRO_5041269934" evidence="2">
    <location>
        <begin position="29"/>
        <end position="254"/>
    </location>
</feature>
<organism evidence="3 4">
    <name type="scientific">Brevibacillus aydinogluensis</name>
    <dbReference type="NCBI Taxonomy" id="927786"/>
    <lineage>
        <taxon>Bacteria</taxon>
        <taxon>Bacillati</taxon>
        <taxon>Bacillota</taxon>
        <taxon>Bacilli</taxon>
        <taxon>Bacillales</taxon>
        <taxon>Paenibacillaceae</taxon>
        <taxon>Brevibacillus</taxon>
    </lineage>
</organism>
<dbReference type="Proteomes" id="UP001189619">
    <property type="component" value="Chromosome"/>
</dbReference>